<protein>
    <submittedName>
        <fullName evidence="2">Peptidase</fullName>
    </submittedName>
</protein>
<dbReference type="KEGG" id="hmn:HM131_10965"/>
<evidence type="ECO:0000313" key="3">
    <source>
        <dbReference type="Proteomes" id="UP000192527"/>
    </source>
</evidence>
<dbReference type="InterPro" id="IPR016117">
    <property type="entry name" value="ArgJ-like_dom_sf"/>
</dbReference>
<dbReference type="CDD" id="cd02252">
    <property type="entry name" value="nylC_like"/>
    <property type="match status" value="1"/>
</dbReference>
<dbReference type="OrthoDB" id="9808347at2"/>
<dbReference type="Pfam" id="PF03576">
    <property type="entry name" value="Peptidase_S58"/>
    <property type="match status" value="1"/>
</dbReference>
<dbReference type="STRING" id="402384.HM131_10965"/>
<evidence type="ECO:0000313" key="2">
    <source>
        <dbReference type="EMBL" id="ARI77331.1"/>
    </source>
</evidence>
<comment type="similarity">
    <text evidence="1">Belongs to the peptidase S58 family.</text>
</comment>
<proteinExistence type="inferred from homology"/>
<dbReference type="EMBL" id="CP020772">
    <property type="protein sequence ID" value="ARI77331.1"/>
    <property type="molecule type" value="Genomic_DNA"/>
</dbReference>
<gene>
    <name evidence="2" type="ORF">HM131_10965</name>
</gene>
<sequence length="320" mass="33715">MKNIKIKEIEGFRIGQASDELAGTGCTVVLCEEGAVAGVDVRGGSPGTRETDLLKSENLIQRIHGCFLAGGSAYGLDVGSGVMKFLEEQEIGFDVSVAKVPIVPGAILFDMMVGDSKRRPGKDMGYKACEDALLNQDFKNGNYGAGTGASIGKALGPQHCMKGGIGSYAVQIGSLKIGAVIAVNSFGDVYDPSVGKLIAGVHENKTLLNTEKVLINQLHDNETNRFSGNTTIGTILTNAALDKATANKLASISQDGLARTIRPSHTFVDGDTLFMLSTNEIEVDLNSLASLSVQVVEKAVVNAVKSAKTAYELISYQDLL</sequence>
<organism evidence="2 3">
    <name type="scientific">Halobacillus mangrovi</name>
    <dbReference type="NCBI Taxonomy" id="402384"/>
    <lineage>
        <taxon>Bacteria</taxon>
        <taxon>Bacillati</taxon>
        <taxon>Bacillota</taxon>
        <taxon>Bacilli</taxon>
        <taxon>Bacillales</taxon>
        <taxon>Bacillaceae</taxon>
        <taxon>Halobacillus</taxon>
    </lineage>
</organism>
<dbReference type="InterPro" id="IPR005321">
    <property type="entry name" value="Peptidase_S58_DmpA"/>
</dbReference>
<accession>A0A1W5ZVR0</accession>
<reference evidence="2 3" key="1">
    <citation type="submission" date="2017-04" db="EMBL/GenBank/DDBJ databases">
        <title>The whole genome sequencing and assembly of Halobacillus mangrovi strain.</title>
        <authorList>
            <person name="Lee S.-J."/>
            <person name="Park M.-K."/>
            <person name="Kim J.-Y."/>
            <person name="Lee Y.-J."/>
            <person name="Yi H."/>
            <person name="Bahn Y.-S."/>
            <person name="Kim J.F."/>
            <person name="Lee D.-W."/>
        </authorList>
    </citation>
    <scope>NUCLEOTIDE SEQUENCE [LARGE SCALE GENOMIC DNA]</scope>
    <source>
        <strain evidence="2 3">KTB 131</strain>
    </source>
</reference>
<name>A0A1W5ZVR0_9BACI</name>
<dbReference type="SUPFAM" id="SSF56266">
    <property type="entry name" value="DmpA/ArgJ-like"/>
    <property type="match status" value="1"/>
</dbReference>
<dbReference type="AlphaFoldDB" id="A0A1W5ZVR0"/>
<dbReference type="GO" id="GO:0004177">
    <property type="term" value="F:aminopeptidase activity"/>
    <property type="evidence" value="ECO:0007669"/>
    <property type="project" value="TreeGrafter"/>
</dbReference>
<dbReference type="RefSeq" id="WP_085029802.1">
    <property type="nucleotide sequence ID" value="NZ_CP020772.1"/>
</dbReference>
<dbReference type="PANTHER" id="PTHR36512">
    <property type="entry name" value="D-AMINOPEPTIDASE"/>
    <property type="match status" value="1"/>
</dbReference>
<dbReference type="PANTHER" id="PTHR36512:SF3">
    <property type="entry name" value="BLR5678 PROTEIN"/>
    <property type="match status" value="1"/>
</dbReference>
<dbReference type="Proteomes" id="UP000192527">
    <property type="component" value="Chromosome"/>
</dbReference>
<evidence type="ECO:0000256" key="1">
    <source>
        <dbReference type="ARBA" id="ARBA00007068"/>
    </source>
</evidence>
<keyword evidence="3" id="KW-1185">Reference proteome</keyword>
<dbReference type="Gene3D" id="3.60.70.12">
    <property type="entry name" value="L-amino peptidase D-ALA esterase/amidase"/>
    <property type="match status" value="1"/>
</dbReference>